<dbReference type="Gene3D" id="1.20.1530.20">
    <property type="match status" value="1"/>
</dbReference>
<comment type="subcellular location">
    <subcellularLocation>
        <location evidence="1">Membrane</location>
        <topology evidence="1">Multi-pass membrane protein</topology>
    </subcellularLocation>
</comment>
<evidence type="ECO:0000256" key="3">
    <source>
        <dbReference type="ARBA" id="ARBA00022989"/>
    </source>
</evidence>
<evidence type="ECO:0000313" key="6">
    <source>
        <dbReference type="EMBL" id="KUK45530.1"/>
    </source>
</evidence>
<keyword evidence="4 5" id="KW-0472">Membrane</keyword>
<comment type="caution">
    <text evidence="6">The sequence shown here is derived from an EMBL/GenBank/DDBJ whole genome shotgun (WGS) entry which is preliminary data.</text>
</comment>
<sequence>MKFLSMLNALSQVASRYFAIWVLLAAIIGLLHPSTFRGILPHVSLLLGVIMFGMGMTLRVEDFREVLVRPKEVAVGVVAQYTIMPLLAYGIAEAFRLPGEIAVGVVLLGACPGGTASNVITYLAKGDVALSVAMTTASTLISPVMTPLVTLLLAGAWAPVSAGDLFVSIVKIVLFPILLGLVLHLRFEEAVNRWIAVLPLVSVVAIVAVVGAIIGANAGQIISTSQAIFAVVILHNLLGLLLGYGAGSAVGATEAKKRAIAVEVGMQNSGLAAALALAHFNPVAAIPGAIFSVWHNISGPILATWWTRKNEQERRSK</sequence>
<name>A0A101FW59_9EURY</name>
<protein>
    <submittedName>
        <fullName evidence="6">Sodium-dependent transporter</fullName>
    </submittedName>
</protein>
<evidence type="ECO:0000256" key="1">
    <source>
        <dbReference type="ARBA" id="ARBA00004141"/>
    </source>
</evidence>
<dbReference type="InterPro" id="IPR038770">
    <property type="entry name" value="Na+/solute_symporter_sf"/>
</dbReference>
<feature type="transmembrane region" description="Helical" evidence="5">
    <location>
        <begin position="43"/>
        <end position="61"/>
    </location>
</feature>
<dbReference type="InterPro" id="IPR002657">
    <property type="entry name" value="BilAc:Na_symport/Acr3"/>
</dbReference>
<reference evidence="8 9" key="2">
    <citation type="journal article" date="2015" name="MBio">
        <title>Genome-Resolved Metagenomic Analysis Reveals Roles for Candidate Phyla and Other Microbial Community Members in Biogeochemical Transformations in Oil Reservoirs.</title>
        <authorList>
            <person name="Hu P."/>
            <person name="Tom L."/>
            <person name="Singh A."/>
            <person name="Thomas B.C."/>
            <person name="Baker B.J."/>
            <person name="Piceno Y.M."/>
            <person name="Andersen G.L."/>
            <person name="Banfield J.F."/>
        </authorList>
    </citation>
    <scope>NUCLEOTIDE SEQUENCE [LARGE SCALE GENOMIC DNA]</scope>
    <source>
        <strain evidence="6">57_489</strain>
    </source>
</reference>
<dbReference type="Pfam" id="PF01758">
    <property type="entry name" value="SBF"/>
    <property type="match status" value="1"/>
</dbReference>
<organism evidence="6 9">
    <name type="scientific">Methanothrix harundinacea</name>
    <dbReference type="NCBI Taxonomy" id="301375"/>
    <lineage>
        <taxon>Archaea</taxon>
        <taxon>Methanobacteriati</taxon>
        <taxon>Methanobacteriota</taxon>
        <taxon>Stenosarchaea group</taxon>
        <taxon>Methanomicrobia</taxon>
        <taxon>Methanotrichales</taxon>
        <taxon>Methanotrichaceae</taxon>
        <taxon>Methanothrix</taxon>
    </lineage>
</organism>
<feature type="transmembrane region" description="Helical" evidence="5">
    <location>
        <begin position="195"/>
        <end position="215"/>
    </location>
</feature>
<evidence type="ECO:0000256" key="5">
    <source>
        <dbReference type="SAM" id="Phobius"/>
    </source>
</evidence>
<evidence type="ECO:0000256" key="2">
    <source>
        <dbReference type="ARBA" id="ARBA00022692"/>
    </source>
</evidence>
<dbReference type="AlphaFoldDB" id="A0A101FW59"/>
<keyword evidence="2 5" id="KW-0812">Transmembrane</keyword>
<feature type="transmembrane region" description="Helical" evidence="5">
    <location>
        <begin position="227"/>
        <end position="247"/>
    </location>
</feature>
<dbReference type="EMBL" id="LGFT01000001">
    <property type="protein sequence ID" value="KUK45530.1"/>
    <property type="molecule type" value="Genomic_DNA"/>
</dbReference>
<feature type="transmembrane region" description="Helical" evidence="5">
    <location>
        <begin position="73"/>
        <end position="95"/>
    </location>
</feature>
<proteinExistence type="predicted"/>
<dbReference type="InterPro" id="IPR004710">
    <property type="entry name" value="Bilac:Na_transpt"/>
</dbReference>
<dbReference type="PANTHER" id="PTHR10361:SF28">
    <property type="entry name" value="P3 PROTEIN-RELATED"/>
    <property type="match status" value="1"/>
</dbReference>
<gene>
    <name evidence="6" type="ORF">XD72_0004</name>
    <name evidence="7" type="ORF">XE07_0845</name>
</gene>
<dbReference type="Proteomes" id="UP000053961">
    <property type="component" value="Unassembled WGS sequence"/>
</dbReference>
<evidence type="ECO:0000256" key="4">
    <source>
        <dbReference type="ARBA" id="ARBA00023136"/>
    </source>
</evidence>
<dbReference type="EMBL" id="LGHB01000008">
    <property type="protein sequence ID" value="KUK96759.1"/>
    <property type="molecule type" value="Genomic_DNA"/>
</dbReference>
<dbReference type="PANTHER" id="PTHR10361">
    <property type="entry name" value="SODIUM-BILE ACID COTRANSPORTER"/>
    <property type="match status" value="1"/>
</dbReference>
<dbReference type="Proteomes" id="UP000057043">
    <property type="component" value="Unassembled WGS sequence"/>
</dbReference>
<evidence type="ECO:0000313" key="7">
    <source>
        <dbReference type="EMBL" id="KUK96759.1"/>
    </source>
</evidence>
<dbReference type="GO" id="GO:0016020">
    <property type="term" value="C:membrane"/>
    <property type="evidence" value="ECO:0007669"/>
    <property type="project" value="UniProtKB-SubCell"/>
</dbReference>
<feature type="transmembrane region" description="Helical" evidence="5">
    <location>
        <begin position="101"/>
        <end position="124"/>
    </location>
</feature>
<feature type="transmembrane region" description="Helical" evidence="5">
    <location>
        <begin position="136"/>
        <end position="159"/>
    </location>
</feature>
<feature type="transmembrane region" description="Helical" evidence="5">
    <location>
        <begin position="165"/>
        <end position="183"/>
    </location>
</feature>
<evidence type="ECO:0000313" key="8">
    <source>
        <dbReference type="Proteomes" id="UP000053961"/>
    </source>
</evidence>
<evidence type="ECO:0000313" key="9">
    <source>
        <dbReference type="Proteomes" id="UP000057043"/>
    </source>
</evidence>
<dbReference type="PATRIC" id="fig|301375.6.peg.2185"/>
<accession>A0A101FW59</accession>
<reference evidence="7" key="1">
    <citation type="journal article" date="2015" name="MBio">
        <title>Genome-resolved metagenomic analysis reveals roles for candidate phyla and other microbial community members in biogeochemical transformations in oil reservoirs.</title>
        <authorList>
            <person name="Hu P."/>
            <person name="Tom L."/>
            <person name="Singh A."/>
            <person name="Thomas B.C."/>
            <person name="Baker B.J."/>
            <person name="Piceno Y.M."/>
            <person name="Andersen G.L."/>
            <person name="Banfield J.F."/>
        </authorList>
    </citation>
    <scope>NUCLEOTIDE SEQUENCE [LARGE SCALE GENOMIC DNA]</scope>
    <source>
        <strain evidence="7">56_747</strain>
    </source>
</reference>
<keyword evidence="3 5" id="KW-1133">Transmembrane helix</keyword>